<name>A0AA35K272_9SAUR</name>
<dbReference type="AlphaFoldDB" id="A0AA35K272"/>
<sequence length="50" mass="5631">MELRIIYQFIRGVDAKGVQEPKKLVHCDVIGPFPQKTEGAPDMLFCPAEN</sequence>
<reference evidence="1" key="1">
    <citation type="submission" date="2022-12" db="EMBL/GenBank/DDBJ databases">
        <authorList>
            <person name="Alioto T."/>
            <person name="Alioto T."/>
            <person name="Gomez Garrido J."/>
        </authorList>
    </citation>
    <scope>NUCLEOTIDE SEQUENCE</scope>
</reference>
<dbReference type="Proteomes" id="UP001178461">
    <property type="component" value="Chromosome 3"/>
</dbReference>
<evidence type="ECO:0000313" key="1">
    <source>
        <dbReference type="EMBL" id="CAI5769467.1"/>
    </source>
</evidence>
<dbReference type="EMBL" id="OX395128">
    <property type="protein sequence ID" value="CAI5769467.1"/>
    <property type="molecule type" value="Genomic_DNA"/>
</dbReference>
<organism evidence="1 2">
    <name type="scientific">Podarcis lilfordi</name>
    <name type="common">Lilford's wall lizard</name>
    <dbReference type="NCBI Taxonomy" id="74358"/>
    <lineage>
        <taxon>Eukaryota</taxon>
        <taxon>Metazoa</taxon>
        <taxon>Chordata</taxon>
        <taxon>Craniata</taxon>
        <taxon>Vertebrata</taxon>
        <taxon>Euteleostomi</taxon>
        <taxon>Lepidosauria</taxon>
        <taxon>Squamata</taxon>
        <taxon>Bifurcata</taxon>
        <taxon>Unidentata</taxon>
        <taxon>Episquamata</taxon>
        <taxon>Laterata</taxon>
        <taxon>Lacertibaenia</taxon>
        <taxon>Lacertidae</taxon>
        <taxon>Podarcis</taxon>
    </lineage>
</organism>
<protein>
    <submittedName>
        <fullName evidence="1">Uncharacterized protein</fullName>
    </submittedName>
</protein>
<keyword evidence="2" id="KW-1185">Reference proteome</keyword>
<evidence type="ECO:0000313" key="2">
    <source>
        <dbReference type="Proteomes" id="UP001178461"/>
    </source>
</evidence>
<proteinExistence type="predicted"/>
<feature type="non-terminal residue" evidence="1">
    <location>
        <position position="1"/>
    </location>
</feature>
<accession>A0AA35K272</accession>
<feature type="non-terminal residue" evidence="1">
    <location>
        <position position="50"/>
    </location>
</feature>
<gene>
    <name evidence="1" type="ORF">PODLI_1B008918</name>
</gene>